<keyword evidence="17" id="KW-0275">Fatty acid biosynthesis</keyword>
<feature type="transmembrane region" description="Helical" evidence="21">
    <location>
        <begin position="265"/>
        <end position="283"/>
    </location>
</feature>
<evidence type="ECO:0000256" key="17">
    <source>
        <dbReference type="ARBA" id="ARBA00023160"/>
    </source>
</evidence>
<dbReference type="InterPro" id="IPR049127">
    <property type="entry name" value="TECR-like_N"/>
</dbReference>
<evidence type="ECO:0000256" key="18">
    <source>
        <dbReference type="ARBA" id="ARBA00046432"/>
    </source>
</evidence>
<dbReference type="SUPFAM" id="SSF53448">
    <property type="entry name" value="Nucleotide-diphospho-sugar transferases"/>
    <property type="match status" value="1"/>
</dbReference>
<evidence type="ECO:0000256" key="20">
    <source>
        <dbReference type="ARBA" id="ARBA00058640"/>
    </source>
</evidence>
<comment type="catalytic activity">
    <reaction evidence="19">
        <text>a very-long-chain 2,3-saturated fatty acyl-CoA + NADP(+) = a very-long-chain (2E)-enoyl-CoA + NADPH + H(+)</text>
        <dbReference type="Rhea" id="RHEA:14473"/>
        <dbReference type="ChEBI" id="CHEBI:15378"/>
        <dbReference type="ChEBI" id="CHEBI:57783"/>
        <dbReference type="ChEBI" id="CHEBI:58349"/>
        <dbReference type="ChEBI" id="CHEBI:83724"/>
        <dbReference type="ChEBI" id="CHEBI:83728"/>
        <dbReference type="EC" id="1.3.1.93"/>
    </reaction>
</comment>
<dbReference type="Pfam" id="PF25084">
    <property type="entry name" value="LbH_EIF2B"/>
    <property type="match status" value="1"/>
</dbReference>
<dbReference type="EC" id="1.3.1.93" evidence="6"/>
<evidence type="ECO:0000256" key="1">
    <source>
        <dbReference type="ARBA" id="ARBA00004477"/>
    </source>
</evidence>
<name>A0A368GLT0_ANCCA</name>
<keyword evidence="27" id="KW-1185">Reference proteome</keyword>
<evidence type="ECO:0000256" key="10">
    <source>
        <dbReference type="ARBA" id="ARBA00022824"/>
    </source>
</evidence>
<comment type="function">
    <text evidence="20">Catalyzes the last of the four reactions of the long-chain fatty acids elongation cycle. This endoplasmic reticulum-bound enzymatic process, allows the addition of 2 carbons to the chain of long- and very long-chain fatty acids/VLCFAs per cycle. This enzyme reduces the trans-2,3-enoyl-CoA fatty acid intermediate to an acyl-CoA that can be further elongated by entering a new cycle of elongation. Thereby, it participates in the production of VLCFAs of different chain lengths that are involved in multiple biological processes as precursors of membrane lipids and lipid mediators.</text>
</comment>
<comment type="similarity">
    <text evidence="5">Belongs to the eIF-2B gamma/epsilon subunits family.</text>
</comment>
<comment type="pathway">
    <text evidence="3">Lipid metabolism; fatty acid biosynthesis.</text>
</comment>
<evidence type="ECO:0000256" key="6">
    <source>
        <dbReference type="ARBA" id="ARBA00012530"/>
    </source>
</evidence>
<dbReference type="GO" id="GO:0102758">
    <property type="term" value="F:very-long-chain enoyl-CoA reductase activity"/>
    <property type="evidence" value="ECO:0007669"/>
    <property type="project" value="UniProtKB-EC"/>
</dbReference>
<evidence type="ECO:0000256" key="7">
    <source>
        <dbReference type="ARBA" id="ARBA00022490"/>
    </source>
</evidence>
<dbReference type="Pfam" id="PF00483">
    <property type="entry name" value="NTP_transferase"/>
    <property type="match status" value="1"/>
</dbReference>
<dbReference type="InterPro" id="IPR039357">
    <property type="entry name" value="SRD5A/TECR"/>
</dbReference>
<evidence type="ECO:0000259" key="24">
    <source>
        <dbReference type="Pfam" id="PF21696"/>
    </source>
</evidence>
<evidence type="ECO:0000256" key="4">
    <source>
        <dbReference type="ARBA" id="ARBA00007742"/>
    </source>
</evidence>
<comment type="subcellular location">
    <subcellularLocation>
        <location evidence="2">Cytoplasm</location>
        <location evidence="2">Cytosol</location>
    </subcellularLocation>
    <subcellularLocation>
        <location evidence="1">Endoplasmic reticulum membrane</location>
        <topology evidence="1">Multi-pass membrane protein</topology>
    </subcellularLocation>
</comment>
<keyword evidence="13 21" id="KW-1133">Transmembrane helix</keyword>
<dbReference type="InterPro" id="IPR001104">
    <property type="entry name" value="3-oxo-5_a-steroid_4-DH_C"/>
</dbReference>
<evidence type="ECO:0000256" key="8">
    <source>
        <dbReference type="ARBA" id="ARBA00022516"/>
    </source>
</evidence>
<dbReference type="CDD" id="cd03356">
    <property type="entry name" value="LbH_G1P_AT_C_like"/>
    <property type="match status" value="1"/>
</dbReference>
<comment type="subunit">
    <text evidence="18">Component of the translation initiation factor 2B (eIF2B) complex which is a heterodecamer of two sets of five different subunits: alpha, beta, gamma, delta and epsilon. Subunits alpha, beta and delta comprise a regulatory subcomplex and subunits epsilon and gamma comprise a catalytic subcomplex. Within the complex, the hexameric regulatory complex resides at the center, with the two heterodimeric catalytic subcomplexes bound on opposite sides.</text>
</comment>
<dbReference type="GO" id="GO:0042761">
    <property type="term" value="P:very long-chain fatty acid biosynthetic process"/>
    <property type="evidence" value="ECO:0007669"/>
    <property type="project" value="TreeGrafter"/>
</dbReference>
<comment type="caution">
    <text evidence="26">The sequence shown here is derived from an EMBL/GenBank/DDBJ whole genome shotgun (WGS) entry which is preliminary data.</text>
</comment>
<evidence type="ECO:0000256" key="15">
    <source>
        <dbReference type="ARBA" id="ARBA00023098"/>
    </source>
</evidence>
<evidence type="ECO:0000256" key="14">
    <source>
        <dbReference type="ARBA" id="ARBA00023002"/>
    </source>
</evidence>
<evidence type="ECO:0000313" key="27">
    <source>
        <dbReference type="Proteomes" id="UP000252519"/>
    </source>
</evidence>
<evidence type="ECO:0000256" key="3">
    <source>
        <dbReference type="ARBA" id="ARBA00005194"/>
    </source>
</evidence>
<dbReference type="Pfam" id="PF02544">
    <property type="entry name" value="Steroid_dh"/>
    <property type="match status" value="1"/>
</dbReference>
<dbReference type="InterPro" id="IPR029044">
    <property type="entry name" value="Nucleotide-diphossugar_trans"/>
</dbReference>
<sequence length="771" mass="87323">MGGFNLEVFDAKEPTRSIITLDNLTGDETVLAIKKRIAQKKLKLTVERQSVRVEPKGKAIPDEKQIKELGLAAQNAHLYVRDLGPQIPWKTVFLLEYAGPLLIYPLFYIRPRFIYGEGAAERPYHLAVTYAFICWSIHYAKRLFETEFIHRFSNGTMPRFNLVKNCSYYWGFAAFVAYFVNHPAYHPPYFGDYQVYLGLVGFAIAEFGNLSIHILLRNLRPPGTRERRIPRPDGNPMSLLFNFVSCPNYTYEALSWLFFTVMVQSLPSLLFATAGFIQMTIWAQNKHRAYKKEFPDYPKDRMAIVPFELSLRKYYYVEKSYGSESRICGRRISIGEKWSHHRKGNLEEVRYLIRMTELQAVLLCGGSGSRMTEICDTTPKFLLPVADVPMFWYPLTTLVNSGVKDIKILVREDGETEVRRLMGTPLFNYPSASIEVIPISREDEDWGTADVLRQYGTKITRDFIVMSCDFITDARLQPMIDQFRAHNATFSCLLSDMCATGPVPGPKVRRGKGRDFVALEESTSRIVYMTSEEDFDQPVNAESWMNKLVPCCFLPLYCVSLFCDAVKDIMQCTCFRFSNVSLTARYVDCHVYFMRHSCLGMIARQKNFASLKADFVPYLLAQQCLSAHANNLGSYFEVNKSILKCLPRISSKLYTGQVFDGRATGIHTNESLVAKSAQIGARALIKRSVVGSRCSIGERANIQGSVIMEDSSIGKGAKITQSIICSGVVVGDNAELSSVIVTKDQRISANAKLQNDLIAMDDEDNAWENGL</sequence>
<gene>
    <name evidence="26" type="ORF">ANCCAN_09368</name>
</gene>
<accession>A0A368GLT0</accession>
<feature type="transmembrane region" description="Helical" evidence="21">
    <location>
        <begin position="193"/>
        <end position="216"/>
    </location>
</feature>
<evidence type="ECO:0000259" key="22">
    <source>
        <dbReference type="Pfam" id="PF00483"/>
    </source>
</evidence>
<dbReference type="PANTHER" id="PTHR10556:SF28">
    <property type="entry name" value="VERY-LONG-CHAIN ENOYL-COA REDUCTASE"/>
    <property type="match status" value="1"/>
</dbReference>
<feature type="domain" description="EIF2B subunit epsilon/gamma LbH" evidence="25">
    <location>
        <begin position="668"/>
        <end position="751"/>
    </location>
</feature>
<evidence type="ECO:0000256" key="21">
    <source>
        <dbReference type="SAM" id="Phobius"/>
    </source>
</evidence>
<comment type="similarity">
    <text evidence="4">Belongs to the steroid 5-alpha reductase family.</text>
</comment>
<dbReference type="InterPro" id="IPR005835">
    <property type="entry name" value="NTP_transferase_dom"/>
</dbReference>
<keyword evidence="9 21" id="KW-0812">Transmembrane</keyword>
<dbReference type="CDD" id="cd04198">
    <property type="entry name" value="eIF-2B_gamma_N"/>
    <property type="match status" value="1"/>
</dbReference>
<dbReference type="FunFam" id="1.20.120.1630:FF:000010">
    <property type="entry name" value="Steroid alpha reductase family protein"/>
    <property type="match status" value="1"/>
</dbReference>
<evidence type="ECO:0000256" key="13">
    <source>
        <dbReference type="ARBA" id="ARBA00022989"/>
    </source>
</evidence>
<dbReference type="Gene3D" id="3.90.550.10">
    <property type="entry name" value="Spore Coat Polysaccharide Biosynthesis Protein SpsA, Chain A"/>
    <property type="match status" value="1"/>
</dbReference>
<dbReference type="AlphaFoldDB" id="A0A368GLT0"/>
<dbReference type="FunFam" id="3.10.20.90:FF:000131">
    <property type="entry name" value="trans-2,3-enoyl-CoA reductase-like"/>
    <property type="match status" value="1"/>
</dbReference>
<dbReference type="OrthoDB" id="540503at2759"/>
<dbReference type="PROSITE" id="PS50244">
    <property type="entry name" value="S5A_REDUCTASE"/>
    <property type="match status" value="1"/>
</dbReference>
<keyword evidence="10" id="KW-0256">Endoplasmic reticulum</keyword>
<organism evidence="26 27">
    <name type="scientific">Ancylostoma caninum</name>
    <name type="common">Dog hookworm</name>
    <dbReference type="NCBI Taxonomy" id="29170"/>
    <lineage>
        <taxon>Eukaryota</taxon>
        <taxon>Metazoa</taxon>
        <taxon>Ecdysozoa</taxon>
        <taxon>Nematoda</taxon>
        <taxon>Chromadorea</taxon>
        <taxon>Rhabditida</taxon>
        <taxon>Rhabditina</taxon>
        <taxon>Rhabditomorpha</taxon>
        <taxon>Strongyloidea</taxon>
        <taxon>Ancylostomatidae</taxon>
        <taxon>Ancylostomatinae</taxon>
        <taxon>Ancylostoma</taxon>
    </lineage>
</organism>
<dbReference type="GO" id="GO:0005789">
    <property type="term" value="C:endoplasmic reticulum membrane"/>
    <property type="evidence" value="ECO:0007669"/>
    <property type="project" value="UniProtKB-SubCell"/>
</dbReference>
<feature type="transmembrane region" description="Helical" evidence="21">
    <location>
        <begin position="91"/>
        <end position="109"/>
    </location>
</feature>
<evidence type="ECO:0000259" key="25">
    <source>
        <dbReference type="Pfam" id="PF25084"/>
    </source>
</evidence>
<feature type="transmembrane region" description="Helical" evidence="21">
    <location>
        <begin position="162"/>
        <end position="181"/>
    </location>
</feature>
<protein>
    <recommendedName>
        <fullName evidence="6">very-long-chain enoyl-CoA reductase</fullName>
        <ecNumber evidence="6">1.3.1.93</ecNumber>
    </recommendedName>
</protein>
<evidence type="ECO:0000259" key="23">
    <source>
        <dbReference type="Pfam" id="PF02544"/>
    </source>
</evidence>
<evidence type="ECO:0000313" key="26">
    <source>
        <dbReference type="EMBL" id="RCN44618.1"/>
    </source>
</evidence>
<keyword evidence="14" id="KW-0560">Oxidoreductase</keyword>
<keyword evidence="12" id="KW-0521">NADP</keyword>
<dbReference type="Pfam" id="PF21696">
    <property type="entry name" value="TECR_N"/>
    <property type="match status" value="1"/>
</dbReference>
<evidence type="ECO:0000256" key="5">
    <source>
        <dbReference type="ARBA" id="ARBA00007878"/>
    </source>
</evidence>
<keyword evidence="15" id="KW-0443">Lipid metabolism</keyword>
<dbReference type="Gene3D" id="2.160.10.10">
    <property type="entry name" value="Hexapeptide repeat proteins"/>
    <property type="match status" value="1"/>
</dbReference>
<keyword evidence="7" id="KW-0963">Cytoplasm</keyword>
<feature type="domain" description="Nucleotidyl transferase" evidence="22">
    <location>
        <begin position="360"/>
        <end position="493"/>
    </location>
</feature>
<keyword evidence="11" id="KW-0276">Fatty acid metabolism</keyword>
<evidence type="ECO:0000256" key="19">
    <source>
        <dbReference type="ARBA" id="ARBA00051495"/>
    </source>
</evidence>
<evidence type="ECO:0000256" key="12">
    <source>
        <dbReference type="ARBA" id="ARBA00022857"/>
    </source>
</evidence>
<evidence type="ECO:0000256" key="2">
    <source>
        <dbReference type="ARBA" id="ARBA00004514"/>
    </source>
</evidence>
<evidence type="ECO:0000256" key="11">
    <source>
        <dbReference type="ARBA" id="ARBA00022832"/>
    </source>
</evidence>
<evidence type="ECO:0000256" key="9">
    <source>
        <dbReference type="ARBA" id="ARBA00022692"/>
    </source>
</evidence>
<feature type="domain" description="TECR-like N-terminal" evidence="24">
    <location>
        <begin position="5"/>
        <end position="82"/>
    </location>
</feature>
<dbReference type="Proteomes" id="UP000252519">
    <property type="component" value="Unassembled WGS sequence"/>
</dbReference>
<proteinExistence type="inferred from homology"/>
<reference evidence="26 27" key="1">
    <citation type="submission" date="2014-10" db="EMBL/GenBank/DDBJ databases">
        <title>Draft genome of the hookworm Ancylostoma caninum.</title>
        <authorList>
            <person name="Mitreva M."/>
        </authorList>
    </citation>
    <scope>NUCLEOTIDE SEQUENCE [LARGE SCALE GENOMIC DNA]</scope>
    <source>
        <strain evidence="26 27">Baltimore</strain>
    </source>
</reference>
<keyword evidence="8" id="KW-0444">Lipid biosynthesis</keyword>
<feature type="domain" description="3-oxo-5-alpha-steroid 4-dehydrogenase C-terminal" evidence="23">
    <location>
        <begin position="156"/>
        <end position="307"/>
    </location>
</feature>
<keyword evidence="16 21" id="KW-0472">Membrane</keyword>
<dbReference type="Gene3D" id="1.20.120.1630">
    <property type="match status" value="1"/>
</dbReference>
<dbReference type="EMBL" id="JOJR01000124">
    <property type="protein sequence ID" value="RCN44618.1"/>
    <property type="molecule type" value="Genomic_DNA"/>
</dbReference>
<dbReference type="STRING" id="29170.A0A368GLT0"/>
<dbReference type="Gene3D" id="3.10.20.90">
    <property type="entry name" value="Phosphatidylinositol 3-kinase Catalytic Subunit, Chain A, domain 1"/>
    <property type="match status" value="1"/>
</dbReference>
<evidence type="ECO:0000256" key="16">
    <source>
        <dbReference type="ARBA" id="ARBA00023136"/>
    </source>
</evidence>
<dbReference type="InterPro" id="IPR056764">
    <property type="entry name" value="LbH_EIF2B3/5"/>
</dbReference>
<dbReference type="PANTHER" id="PTHR10556">
    <property type="entry name" value="3-OXO-5-ALPHA-STEROID 4-DEHYDROGENASE"/>
    <property type="match status" value="1"/>
</dbReference>